<organism evidence="8 9">
    <name type="scientific">Zea mays</name>
    <name type="common">Maize</name>
    <dbReference type="NCBI Taxonomy" id="4577"/>
    <lineage>
        <taxon>Eukaryota</taxon>
        <taxon>Viridiplantae</taxon>
        <taxon>Streptophyta</taxon>
        <taxon>Embryophyta</taxon>
        <taxon>Tracheophyta</taxon>
        <taxon>Spermatophyta</taxon>
        <taxon>Magnoliopsida</taxon>
        <taxon>Liliopsida</taxon>
        <taxon>Poales</taxon>
        <taxon>Poaceae</taxon>
        <taxon>PACMAD clade</taxon>
        <taxon>Panicoideae</taxon>
        <taxon>Andropogonodae</taxon>
        <taxon>Andropogoneae</taxon>
        <taxon>Tripsacinae</taxon>
        <taxon>Zea</taxon>
    </lineage>
</organism>
<comment type="caution">
    <text evidence="8">The sequence shown here is derived from an EMBL/GenBank/DDBJ whole genome shotgun (WGS) entry which is preliminary data.</text>
</comment>
<dbReference type="EMBL" id="NCVQ01000006">
    <property type="protein sequence ID" value="PWZ24459.1"/>
    <property type="molecule type" value="Genomic_DNA"/>
</dbReference>
<dbReference type="Proteomes" id="UP000251960">
    <property type="component" value="Chromosome 5"/>
</dbReference>
<keyword evidence="3 6" id="KW-0694">RNA-binding</keyword>
<dbReference type="InterPro" id="IPR018492">
    <property type="entry name" value="Ribosomal_eL8/Nhp2"/>
</dbReference>
<proteinExistence type="inferred from homology"/>
<dbReference type="InterPro" id="IPR029064">
    <property type="entry name" value="Ribosomal_eL30-like_sf"/>
</dbReference>
<dbReference type="GO" id="GO:0031120">
    <property type="term" value="P:snRNA pseudouridine synthesis"/>
    <property type="evidence" value="ECO:0007669"/>
    <property type="project" value="UniProtKB-UniRule"/>
</dbReference>
<comment type="similarity">
    <text evidence="2 6">Belongs to the eukaryotic ribosomal protein eL8 family.</text>
</comment>
<dbReference type="InterPro" id="IPR002415">
    <property type="entry name" value="H/ACA_rnp_Nhp2-like"/>
</dbReference>
<dbReference type="GO" id="GO:0031429">
    <property type="term" value="C:box H/ACA snoRNP complex"/>
    <property type="evidence" value="ECO:0007669"/>
    <property type="project" value="UniProtKB-UniRule"/>
</dbReference>
<evidence type="ECO:0000256" key="4">
    <source>
        <dbReference type="ARBA" id="ARBA00023242"/>
    </source>
</evidence>
<dbReference type="GO" id="GO:0000398">
    <property type="term" value="P:mRNA splicing, via spliceosome"/>
    <property type="evidence" value="ECO:0007669"/>
    <property type="project" value="UniProtKB-UniRule"/>
</dbReference>
<comment type="function">
    <text evidence="6">Required for ribosome biogenesis. Part of a complex which catalyzes pseudouridylation of rRNA. This involves the isomerization of uridine such that the ribose is subsequently attached to C5, instead of the normal N1. Pseudouridine ('psi') residues may serve to stabilize the conformation of rRNAs.</text>
</comment>
<dbReference type="PRINTS" id="PR00883">
    <property type="entry name" value="NUCLEARHMG"/>
</dbReference>
<evidence type="ECO:0000313" key="9">
    <source>
        <dbReference type="Proteomes" id="UP000251960"/>
    </source>
</evidence>
<dbReference type="InterPro" id="IPR050257">
    <property type="entry name" value="eL8/uL1-like"/>
</dbReference>
<reference evidence="8 9" key="1">
    <citation type="journal article" date="2018" name="Nat. Genet.">
        <title>Extensive intraspecific gene order and gene structural variations between Mo17 and other maize genomes.</title>
        <authorList>
            <person name="Sun S."/>
            <person name="Zhou Y."/>
            <person name="Chen J."/>
            <person name="Shi J."/>
            <person name="Zhao H."/>
            <person name="Zhao H."/>
            <person name="Song W."/>
            <person name="Zhang M."/>
            <person name="Cui Y."/>
            <person name="Dong X."/>
            <person name="Liu H."/>
            <person name="Ma X."/>
            <person name="Jiao Y."/>
            <person name="Wang B."/>
            <person name="Wei X."/>
            <person name="Stein J.C."/>
            <person name="Glaubitz J.C."/>
            <person name="Lu F."/>
            <person name="Yu G."/>
            <person name="Liang C."/>
            <person name="Fengler K."/>
            <person name="Li B."/>
            <person name="Rafalski A."/>
            <person name="Schnable P.S."/>
            <person name="Ware D.H."/>
            <person name="Buckler E.S."/>
            <person name="Lai J."/>
        </authorList>
    </citation>
    <scope>NUCLEOTIDE SEQUENCE [LARGE SCALE GENOMIC DNA]</scope>
    <source>
        <strain evidence="9">cv. Missouri 17</strain>
        <tissue evidence="8">Seedling</tissue>
    </source>
</reference>
<gene>
    <name evidence="8" type="primary">At5g08180</name>
    <name evidence="8" type="ORF">Zm00014a_020010</name>
</gene>
<comment type="function">
    <text evidence="6">Common component of the spliceosome and rRNA processing machinery.</text>
</comment>
<dbReference type="Pfam" id="PF01248">
    <property type="entry name" value="Ribosomal_L7Ae"/>
    <property type="match status" value="1"/>
</dbReference>
<feature type="domain" description="Ribosomal protein eL8/eL30/eS12/Gadd45" evidence="7">
    <location>
        <begin position="33"/>
        <end position="97"/>
    </location>
</feature>
<evidence type="ECO:0000256" key="2">
    <source>
        <dbReference type="ARBA" id="ARBA00007337"/>
    </source>
</evidence>
<dbReference type="InterPro" id="IPR004038">
    <property type="entry name" value="Ribosomal_eL8/eL30/eS12/Gad45"/>
</dbReference>
<dbReference type="ExpressionAtlas" id="A0A3L6EUS3">
    <property type="expression patterns" value="baseline and differential"/>
</dbReference>
<dbReference type="PRINTS" id="PR00881">
    <property type="entry name" value="L7ARS6FAMILY"/>
</dbReference>
<evidence type="ECO:0000256" key="3">
    <source>
        <dbReference type="ARBA" id="ARBA00022884"/>
    </source>
</evidence>
<protein>
    <recommendedName>
        <fullName evidence="6">H/ACA ribonucleoprotein complex subunit 2</fullName>
    </recommendedName>
    <alternativeName>
        <fullName evidence="6">Nucleolar protein family A member 2</fullName>
    </alternativeName>
</protein>
<dbReference type="SUPFAM" id="SSF55315">
    <property type="entry name" value="L30e-like"/>
    <property type="match status" value="1"/>
</dbReference>
<evidence type="ECO:0000256" key="1">
    <source>
        <dbReference type="ARBA" id="ARBA00004604"/>
    </source>
</evidence>
<keyword evidence="4 6" id="KW-0539">Nucleus</keyword>
<sequence length="189" mass="20999">MGSDLETEKKKTPVALMPIAKPLAGKKLCKRTLKLVRRASEAKCLKRGVKEVVKSIRRGNKGLCVIAGNISPIDVITHVPILCEESNVPYIYVPSKEPQKFTNICHKNLPKVMYSKYLPRLILVILFVPGAYDRRQDLATAGTTKRPTCCVLVLTKPNKGELSDEVKDKLKSDYDQVVTEVAEATSAMF</sequence>
<keyword evidence="5 6" id="KW-0687">Ribonucleoprotein</keyword>
<name>A0A3L6EUS3_MAIZE</name>
<evidence type="ECO:0000256" key="5">
    <source>
        <dbReference type="ARBA" id="ARBA00023274"/>
    </source>
</evidence>
<evidence type="ECO:0000256" key="6">
    <source>
        <dbReference type="RuleBase" id="RU366039"/>
    </source>
</evidence>
<evidence type="ECO:0000313" key="8">
    <source>
        <dbReference type="EMBL" id="PWZ24459.1"/>
    </source>
</evidence>
<dbReference type="PANTHER" id="PTHR23105">
    <property type="entry name" value="RIBOSOMAL PROTEIN L7AE FAMILY MEMBER"/>
    <property type="match status" value="1"/>
</dbReference>
<accession>A0A3L6EUS3</accession>
<dbReference type="GO" id="GO:0003723">
    <property type="term" value="F:RNA binding"/>
    <property type="evidence" value="ECO:0007669"/>
    <property type="project" value="UniProtKB-UniRule"/>
</dbReference>
<dbReference type="Gene3D" id="3.30.1330.30">
    <property type="match status" value="2"/>
</dbReference>
<evidence type="ECO:0000259" key="7">
    <source>
        <dbReference type="Pfam" id="PF01248"/>
    </source>
</evidence>
<comment type="subcellular location">
    <subcellularLocation>
        <location evidence="1 6">Nucleus</location>
        <location evidence="1 6">Nucleolus</location>
    </subcellularLocation>
</comment>
<dbReference type="AlphaFoldDB" id="A0A3L6EUS3"/>